<evidence type="ECO:0000256" key="6">
    <source>
        <dbReference type="ARBA" id="ARBA00022475"/>
    </source>
</evidence>
<feature type="binding site" evidence="17">
    <location>
        <position position="31"/>
    </location>
    <ligand>
        <name>Mg(2+)</name>
        <dbReference type="ChEBI" id="CHEBI:18420"/>
    </ligand>
</feature>
<evidence type="ECO:0000256" key="10">
    <source>
        <dbReference type="ARBA" id="ARBA00022794"/>
    </source>
</evidence>
<dbReference type="InterPro" id="IPR006689">
    <property type="entry name" value="Small_GTPase_ARF/SAR"/>
</dbReference>
<dbReference type="GO" id="GO:0060170">
    <property type="term" value="C:ciliary membrane"/>
    <property type="evidence" value="ECO:0007669"/>
    <property type="project" value="UniProtKB-SubCell"/>
</dbReference>
<evidence type="ECO:0000256" key="13">
    <source>
        <dbReference type="ARBA" id="ARBA00023212"/>
    </source>
</evidence>
<dbReference type="CDD" id="cd04157">
    <property type="entry name" value="Arl6"/>
    <property type="match status" value="1"/>
</dbReference>
<dbReference type="PANTHER" id="PTHR11711">
    <property type="entry name" value="ADP RIBOSYLATION FACTOR-RELATED"/>
    <property type="match status" value="1"/>
</dbReference>
<evidence type="ECO:0000256" key="3">
    <source>
        <dbReference type="ARBA" id="ARBA00004522"/>
    </source>
</evidence>
<dbReference type="Pfam" id="PF00025">
    <property type="entry name" value="Arf"/>
    <property type="match status" value="1"/>
</dbReference>
<keyword evidence="8" id="KW-0519">Myristate</keyword>
<dbReference type="OrthoDB" id="2011769at2759"/>
<dbReference type="GO" id="GO:0003924">
    <property type="term" value="F:GTPase activity"/>
    <property type="evidence" value="ECO:0007669"/>
    <property type="project" value="InterPro"/>
</dbReference>
<dbReference type="SUPFAM" id="SSF52540">
    <property type="entry name" value="P-loop containing nucleoside triphosphate hydrolases"/>
    <property type="match status" value="1"/>
</dbReference>
<comment type="similarity">
    <text evidence="4 18">Belongs to the small GTPase superfamily. Arf family.</text>
</comment>
<reference evidence="19" key="1">
    <citation type="submission" date="2019-03" db="EMBL/GenBank/DDBJ databases">
        <title>Long read genome sequence of the mycoparasitic Pythium oligandrum ATCC 38472 isolated from sugarbeet rhizosphere.</title>
        <authorList>
            <person name="Gaulin E."/>
        </authorList>
    </citation>
    <scope>NUCLEOTIDE SEQUENCE</scope>
    <source>
        <strain evidence="19">ATCC 38472_TT</strain>
    </source>
</reference>
<evidence type="ECO:0000256" key="17">
    <source>
        <dbReference type="PIRSR" id="PIRSR606689-2"/>
    </source>
</evidence>
<evidence type="ECO:0000256" key="9">
    <source>
        <dbReference type="ARBA" id="ARBA00022741"/>
    </source>
</evidence>
<dbReference type="Proteomes" id="UP000794436">
    <property type="component" value="Unassembled WGS sequence"/>
</dbReference>
<feature type="binding site" evidence="16">
    <location>
        <begin position="130"/>
        <end position="133"/>
    </location>
    <ligand>
        <name>GTP</name>
        <dbReference type="ChEBI" id="CHEBI:37565"/>
    </ligand>
</feature>
<keyword evidence="9 16" id="KW-0547">Nucleotide-binding</keyword>
<comment type="caution">
    <text evidence="19">The sequence shown here is derived from an EMBL/GenBank/DDBJ whole genome shotgun (WGS) entry which is preliminary data.</text>
</comment>
<gene>
    <name evidence="19" type="ORF">Poli38472_001797</name>
</gene>
<evidence type="ECO:0000256" key="8">
    <source>
        <dbReference type="ARBA" id="ARBA00022707"/>
    </source>
</evidence>
<dbReference type="InterPro" id="IPR041839">
    <property type="entry name" value="Arl6"/>
</dbReference>
<protein>
    <recommendedName>
        <fullName evidence="5">ADP-ribosylation factor-like protein 6</fullName>
    </recommendedName>
</protein>
<dbReference type="InterPro" id="IPR027417">
    <property type="entry name" value="P-loop_NTPase"/>
</dbReference>
<feature type="binding site" evidence="16">
    <location>
        <begin position="24"/>
        <end position="31"/>
    </location>
    <ligand>
        <name>GTP</name>
        <dbReference type="ChEBI" id="CHEBI:37565"/>
    </ligand>
</feature>
<proteinExistence type="inferred from homology"/>
<evidence type="ECO:0000256" key="2">
    <source>
        <dbReference type="ARBA" id="ARBA00004430"/>
    </source>
</evidence>
<evidence type="ECO:0000256" key="1">
    <source>
        <dbReference type="ARBA" id="ARBA00004120"/>
    </source>
</evidence>
<evidence type="ECO:0000256" key="18">
    <source>
        <dbReference type="RuleBase" id="RU003925"/>
    </source>
</evidence>
<name>A0A8K1CW09_PYTOL</name>
<dbReference type="PROSITE" id="PS51417">
    <property type="entry name" value="ARF"/>
    <property type="match status" value="1"/>
</dbReference>
<keyword evidence="13" id="KW-0206">Cytoskeleton</keyword>
<dbReference type="GO" id="GO:0005525">
    <property type="term" value="F:GTP binding"/>
    <property type="evidence" value="ECO:0007669"/>
    <property type="project" value="UniProtKB-KW"/>
</dbReference>
<dbReference type="InterPro" id="IPR005225">
    <property type="entry name" value="Small_GTP-bd"/>
</dbReference>
<keyword evidence="11 16" id="KW-0342">GTP-binding</keyword>
<dbReference type="GO" id="GO:0005930">
    <property type="term" value="C:axoneme"/>
    <property type="evidence" value="ECO:0007669"/>
    <property type="project" value="UniProtKB-SubCell"/>
</dbReference>
<feature type="binding site" evidence="16">
    <location>
        <position position="72"/>
    </location>
    <ligand>
        <name>GTP</name>
        <dbReference type="ChEBI" id="CHEBI:37565"/>
    </ligand>
</feature>
<keyword evidence="14" id="KW-0966">Cell projection</keyword>
<organism evidence="19 20">
    <name type="scientific">Pythium oligandrum</name>
    <name type="common">Mycoparasitic fungus</name>
    <dbReference type="NCBI Taxonomy" id="41045"/>
    <lineage>
        <taxon>Eukaryota</taxon>
        <taxon>Sar</taxon>
        <taxon>Stramenopiles</taxon>
        <taxon>Oomycota</taxon>
        <taxon>Peronosporomycetes</taxon>
        <taxon>Pythiales</taxon>
        <taxon>Pythiaceae</taxon>
        <taxon>Pythium</taxon>
    </lineage>
</organism>
<dbReference type="AlphaFoldDB" id="A0A8K1CW09"/>
<evidence type="ECO:0000256" key="5">
    <source>
        <dbReference type="ARBA" id="ARBA00019766"/>
    </source>
</evidence>
<evidence type="ECO:0000256" key="12">
    <source>
        <dbReference type="ARBA" id="ARBA00023136"/>
    </source>
</evidence>
<dbReference type="GO" id="GO:0030030">
    <property type="term" value="P:cell projection organization"/>
    <property type="evidence" value="ECO:0007669"/>
    <property type="project" value="UniProtKB-KW"/>
</dbReference>
<dbReference type="SMART" id="SM00177">
    <property type="entry name" value="ARF"/>
    <property type="match status" value="1"/>
</dbReference>
<accession>A0A8K1CW09</accession>
<feature type="binding site" evidence="17">
    <location>
        <position position="50"/>
    </location>
    <ligand>
        <name>Mg(2+)</name>
        <dbReference type="ChEBI" id="CHEBI:18420"/>
    </ligand>
</feature>
<evidence type="ECO:0000256" key="11">
    <source>
        <dbReference type="ARBA" id="ARBA00023134"/>
    </source>
</evidence>
<keyword evidence="17" id="KW-0479">Metal-binding</keyword>
<keyword evidence="17" id="KW-0460">Magnesium</keyword>
<dbReference type="GO" id="GO:0046872">
    <property type="term" value="F:metal ion binding"/>
    <property type="evidence" value="ECO:0007669"/>
    <property type="project" value="UniProtKB-KW"/>
</dbReference>
<evidence type="ECO:0000256" key="14">
    <source>
        <dbReference type="ARBA" id="ARBA00023273"/>
    </source>
</evidence>
<sequence length="188" mass="21240">MGLFKQLANALGMKKTEVRILVVGLDNSGKTTLVNHLKPKKSQSREVVPTIGFQVEEFTKSNLNFTVFDMSGQSRYRSLWENYYSDVQAVIYVLDSTDSIRMCVAKDELEQLLEHKELAGKKIPILFFANKMDLPNALTPVECMEQLELEKLPGKTWHITASNAVTGRGVEEGIAWLAEQFSRAKSRK</sequence>
<keyword evidence="20" id="KW-1185">Reference proteome</keyword>
<evidence type="ECO:0000256" key="7">
    <source>
        <dbReference type="ARBA" id="ARBA00022490"/>
    </source>
</evidence>
<evidence type="ECO:0000256" key="4">
    <source>
        <dbReference type="ARBA" id="ARBA00010290"/>
    </source>
</evidence>
<keyword evidence="10" id="KW-0970">Cilium biogenesis/degradation</keyword>
<evidence type="ECO:0000313" key="19">
    <source>
        <dbReference type="EMBL" id="TMW69641.1"/>
    </source>
</evidence>
<keyword evidence="12" id="KW-0472">Membrane</keyword>
<keyword evidence="7" id="KW-0963">Cytoplasm</keyword>
<evidence type="ECO:0000256" key="15">
    <source>
        <dbReference type="ARBA" id="ARBA00023288"/>
    </source>
</evidence>
<keyword evidence="15" id="KW-0449">Lipoprotein</keyword>
<dbReference type="InterPro" id="IPR024156">
    <property type="entry name" value="Small_GTPase_ARF"/>
</dbReference>
<dbReference type="PROSITE" id="PS51419">
    <property type="entry name" value="RAB"/>
    <property type="match status" value="1"/>
</dbReference>
<dbReference type="NCBIfam" id="TIGR00231">
    <property type="entry name" value="small_GTP"/>
    <property type="match status" value="1"/>
</dbReference>
<dbReference type="Gene3D" id="3.40.50.300">
    <property type="entry name" value="P-loop containing nucleotide triphosphate hydrolases"/>
    <property type="match status" value="1"/>
</dbReference>
<keyword evidence="6" id="KW-1003">Cell membrane</keyword>
<dbReference type="EMBL" id="SPLM01000001">
    <property type="protein sequence ID" value="TMW69641.1"/>
    <property type="molecule type" value="Genomic_DNA"/>
</dbReference>
<evidence type="ECO:0000256" key="16">
    <source>
        <dbReference type="PIRSR" id="PIRSR606689-1"/>
    </source>
</evidence>
<comment type="subcellular location">
    <subcellularLocation>
        <location evidence="3">Cell projection</location>
        <location evidence="3">Cilium membrane</location>
        <topology evidence="3">Peripheral membrane protein</topology>
        <orientation evidence="3">Cytoplasmic side</orientation>
    </subcellularLocation>
    <subcellularLocation>
        <location evidence="2">Cytoplasm</location>
        <location evidence="2">Cytoskeleton</location>
        <location evidence="2">Cilium axoneme</location>
    </subcellularLocation>
    <subcellularLocation>
        <location evidence="1">Cytoplasm</location>
        <location evidence="1">Cytoskeleton</location>
        <location evidence="1">Cilium basal body</location>
    </subcellularLocation>
</comment>
<evidence type="ECO:0000313" key="20">
    <source>
        <dbReference type="Proteomes" id="UP000794436"/>
    </source>
</evidence>
<dbReference type="PRINTS" id="PR00328">
    <property type="entry name" value="SAR1GTPBP"/>
</dbReference>
<dbReference type="FunFam" id="3.40.50.300:FF:000457">
    <property type="entry name" value="ADP-ribosylation factor-like protein 6"/>
    <property type="match status" value="1"/>
</dbReference>
<dbReference type="SMART" id="SM00178">
    <property type="entry name" value="SAR"/>
    <property type="match status" value="1"/>
</dbReference>